<sequence length="163" mass="17933">MDHVDQIIAQWNRERPDLDVGPMEIIGRLSRLATVLRAEMTATWKIHGLNAASFDVLATLRRSGKPEGLSPGRLLELTMVTSGTMTNRIDQLVKAGLVERVQNPEDSRGFLIRLTDAGLTKIEAAVADHVQTQQSLTDGLTDEQKTALNTLLRTFASSIDEAK</sequence>
<name>A0A0P1IQG2_9RHOB</name>
<feature type="domain" description="HTH marR-type" evidence="1">
    <location>
        <begin position="22"/>
        <end position="157"/>
    </location>
</feature>
<dbReference type="RefSeq" id="WP_058314807.1">
    <property type="nucleotide sequence ID" value="NZ_CYTO01000019.1"/>
</dbReference>
<dbReference type="GO" id="GO:0003700">
    <property type="term" value="F:DNA-binding transcription factor activity"/>
    <property type="evidence" value="ECO:0007669"/>
    <property type="project" value="InterPro"/>
</dbReference>
<reference evidence="3" key="1">
    <citation type="submission" date="2015-09" db="EMBL/GenBank/DDBJ databases">
        <authorList>
            <person name="Rodrigo-Torres Lidia"/>
            <person name="Arahal R.David."/>
        </authorList>
    </citation>
    <scope>NUCLEOTIDE SEQUENCE [LARGE SCALE GENOMIC DNA]</scope>
    <source>
        <strain evidence="3">CECT 5114</strain>
    </source>
</reference>
<dbReference type="SMART" id="SM00347">
    <property type="entry name" value="HTH_MARR"/>
    <property type="match status" value="1"/>
</dbReference>
<dbReference type="SUPFAM" id="SSF46785">
    <property type="entry name" value="Winged helix' DNA-binding domain"/>
    <property type="match status" value="1"/>
</dbReference>
<dbReference type="InterPro" id="IPR036388">
    <property type="entry name" value="WH-like_DNA-bd_sf"/>
</dbReference>
<proteinExistence type="predicted"/>
<dbReference type="PRINTS" id="PR00598">
    <property type="entry name" value="HTHMARR"/>
</dbReference>
<dbReference type="GO" id="GO:0006950">
    <property type="term" value="P:response to stress"/>
    <property type="evidence" value="ECO:0007669"/>
    <property type="project" value="TreeGrafter"/>
</dbReference>
<evidence type="ECO:0000313" key="2">
    <source>
        <dbReference type="EMBL" id="CUK25845.1"/>
    </source>
</evidence>
<dbReference type="EMBL" id="CYUE01000018">
    <property type="protein sequence ID" value="CUK25845.1"/>
    <property type="molecule type" value="Genomic_DNA"/>
</dbReference>
<evidence type="ECO:0000259" key="1">
    <source>
        <dbReference type="PROSITE" id="PS50995"/>
    </source>
</evidence>
<keyword evidence="3" id="KW-1185">Reference proteome</keyword>
<dbReference type="OrthoDB" id="32523at2"/>
<dbReference type="Proteomes" id="UP000051184">
    <property type="component" value="Unassembled WGS sequence"/>
</dbReference>
<gene>
    <name evidence="2" type="primary">marR</name>
    <name evidence="2" type="ORF">TA5114_01649</name>
</gene>
<dbReference type="PANTHER" id="PTHR33164:SF104">
    <property type="entry name" value="TRANSCRIPTIONAL REGULATORY PROTEIN"/>
    <property type="match status" value="1"/>
</dbReference>
<dbReference type="PANTHER" id="PTHR33164">
    <property type="entry name" value="TRANSCRIPTIONAL REGULATOR, MARR FAMILY"/>
    <property type="match status" value="1"/>
</dbReference>
<evidence type="ECO:0000313" key="3">
    <source>
        <dbReference type="Proteomes" id="UP000051184"/>
    </source>
</evidence>
<dbReference type="STRING" id="1715691.TA5113_01928"/>
<dbReference type="Gene3D" id="1.10.10.10">
    <property type="entry name" value="Winged helix-like DNA-binding domain superfamily/Winged helix DNA-binding domain"/>
    <property type="match status" value="1"/>
</dbReference>
<protein>
    <submittedName>
        <fullName evidence="2">Multiple antibiotic resistance protein MarR</fullName>
    </submittedName>
</protein>
<organism evidence="2 3">
    <name type="scientific">Cognatishimia activa</name>
    <dbReference type="NCBI Taxonomy" id="1715691"/>
    <lineage>
        <taxon>Bacteria</taxon>
        <taxon>Pseudomonadati</taxon>
        <taxon>Pseudomonadota</taxon>
        <taxon>Alphaproteobacteria</taxon>
        <taxon>Rhodobacterales</taxon>
        <taxon>Paracoccaceae</taxon>
        <taxon>Cognatishimia</taxon>
    </lineage>
</organism>
<dbReference type="InterPro" id="IPR039422">
    <property type="entry name" value="MarR/SlyA-like"/>
</dbReference>
<dbReference type="Pfam" id="PF12802">
    <property type="entry name" value="MarR_2"/>
    <property type="match status" value="1"/>
</dbReference>
<dbReference type="InterPro" id="IPR000835">
    <property type="entry name" value="HTH_MarR-typ"/>
</dbReference>
<accession>A0A0P1IQG2</accession>
<dbReference type="AlphaFoldDB" id="A0A0P1IQG2"/>
<dbReference type="InterPro" id="IPR036390">
    <property type="entry name" value="WH_DNA-bd_sf"/>
</dbReference>
<dbReference type="PROSITE" id="PS50995">
    <property type="entry name" value="HTH_MARR_2"/>
    <property type="match status" value="1"/>
</dbReference>